<keyword evidence="13" id="KW-0862">Zinc</keyword>
<keyword evidence="7" id="KW-0805">Transcription regulation</keyword>
<evidence type="ECO:0000256" key="12">
    <source>
        <dbReference type="PIRSR" id="PIRSR000409-1"/>
    </source>
</evidence>
<dbReference type="OrthoDB" id="9802228at2"/>
<dbReference type="Proteomes" id="UP000030856">
    <property type="component" value="Unassembled WGS sequence"/>
</dbReference>
<keyword evidence="9" id="KW-0804">Transcription</keyword>
<dbReference type="GO" id="GO:0008270">
    <property type="term" value="F:zinc ion binding"/>
    <property type="evidence" value="ECO:0007669"/>
    <property type="project" value="InterPro"/>
</dbReference>
<evidence type="ECO:0000256" key="8">
    <source>
        <dbReference type="ARBA" id="ARBA00023159"/>
    </source>
</evidence>
<dbReference type="PROSITE" id="PS00374">
    <property type="entry name" value="MGMT"/>
    <property type="match status" value="1"/>
</dbReference>
<evidence type="ECO:0000256" key="2">
    <source>
        <dbReference type="ARBA" id="ARBA00008711"/>
    </source>
</evidence>
<dbReference type="eggNOG" id="COG2169">
    <property type="taxonomic scope" value="Bacteria"/>
</dbReference>
<dbReference type="Gene3D" id="3.30.160.70">
    <property type="entry name" value="Methylated DNA-protein cysteine methyltransferase domain"/>
    <property type="match status" value="1"/>
</dbReference>
<dbReference type="GO" id="GO:0043565">
    <property type="term" value="F:sequence-specific DNA binding"/>
    <property type="evidence" value="ECO:0007669"/>
    <property type="project" value="InterPro"/>
</dbReference>
<dbReference type="SUPFAM" id="SSF57884">
    <property type="entry name" value="Ada DNA repair protein, N-terminal domain (N-Ada 10)"/>
    <property type="match status" value="1"/>
</dbReference>
<dbReference type="PATRIC" id="fig|2340.3.peg.373"/>
<dbReference type="CDD" id="cd06445">
    <property type="entry name" value="ATase"/>
    <property type="match status" value="1"/>
</dbReference>
<feature type="binding site" evidence="13">
    <location>
        <position position="66"/>
    </location>
    <ligand>
        <name>Zn(2+)</name>
        <dbReference type="ChEBI" id="CHEBI:29105"/>
    </ligand>
</feature>
<comment type="caution">
    <text evidence="15">The sequence shown here is derived from an EMBL/GenBank/DDBJ whole genome shotgun (WGS) entry which is preliminary data.</text>
</comment>
<dbReference type="FunFam" id="1.10.10.10:FF:000214">
    <property type="entry name" value="Methylated-DNA--protein-cysteine methyltransferase"/>
    <property type="match status" value="1"/>
</dbReference>
<evidence type="ECO:0000256" key="11">
    <source>
        <dbReference type="ARBA" id="ARBA00049348"/>
    </source>
</evidence>
<dbReference type="InterPro" id="IPR018060">
    <property type="entry name" value="HTH_AraC"/>
</dbReference>
<feature type="active site" description="Nucleophile; methyl group acceptor from methylphosphotriester" evidence="12">
    <location>
        <position position="35"/>
    </location>
</feature>
<feature type="binding site" evidence="13">
    <location>
        <position position="39"/>
    </location>
    <ligand>
        <name>Zn(2+)</name>
        <dbReference type="ChEBI" id="CHEBI:29105"/>
    </ligand>
</feature>
<comment type="catalytic activity">
    <reaction evidence="11">
        <text>a 6-O-methyl-2'-deoxyguanosine in DNA + L-cysteinyl-[protein] = S-methyl-L-cysteinyl-[protein] + a 2'-deoxyguanosine in DNA</text>
        <dbReference type="Rhea" id="RHEA:24000"/>
        <dbReference type="Rhea" id="RHEA-COMP:10131"/>
        <dbReference type="Rhea" id="RHEA-COMP:10132"/>
        <dbReference type="Rhea" id="RHEA-COMP:11367"/>
        <dbReference type="Rhea" id="RHEA-COMP:11368"/>
        <dbReference type="ChEBI" id="CHEBI:29950"/>
        <dbReference type="ChEBI" id="CHEBI:82612"/>
        <dbReference type="ChEBI" id="CHEBI:85445"/>
        <dbReference type="ChEBI" id="CHEBI:85448"/>
        <dbReference type="EC" id="2.1.1.63"/>
    </reaction>
</comment>
<dbReference type="GO" id="GO:0006281">
    <property type="term" value="P:DNA repair"/>
    <property type="evidence" value="ECO:0007669"/>
    <property type="project" value="UniProtKB-KW"/>
</dbReference>
<evidence type="ECO:0000256" key="3">
    <source>
        <dbReference type="ARBA" id="ARBA00011918"/>
    </source>
</evidence>
<evidence type="ECO:0000313" key="15">
    <source>
        <dbReference type="EMBL" id="KHF25860.1"/>
    </source>
</evidence>
<organism evidence="15 16">
    <name type="scientific">Solemya velum gill symbiont</name>
    <dbReference type="NCBI Taxonomy" id="2340"/>
    <lineage>
        <taxon>Bacteria</taxon>
        <taxon>Pseudomonadati</taxon>
        <taxon>Pseudomonadota</taxon>
        <taxon>Gammaproteobacteria</taxon>
        <taxon>sulfur-oxidizing symbionts</taxon>
    </lineage>
</organism>
<evidence type="ECO:0000256" key="5">
    <source>
        <dbReference type="ARBA" id="ARBA00022679"/>
    </source>
</evidence>
<dbReference type="Gene3D" id="1.10.10.10">
    <property type="entry name" value="Winged helix-like DNA-binding domain superfamily/Winged helix DNA-binding domain"/>
    <property type="match status" value="1"/>
</dbReference>
<dbReference type="InterPro" id="IPR036217">
    <property type="entry name" value="MethylDNA_cys_MeTrfase_DNAb"/>
</dbReference>
<dbReference type="Gene3D" id="1.10.10.60">
    <property type="entry name" value="Homeodomain-like"/>
    <property type="match status" value="1"/>
</dbReference>
<dbReference type="InterPro" id="IPR009057">
    <property type="entry name" value="Homeodomain-like_sf"/>
</dbReference>
<dbReference type="EMBL" id="JRAA01000001">
    <property type="protein sequence ID" value="KHF25860.1"/>
    <property type="molecule type" value="Genomic_DNA"/>
</dbReference>
<dbReference type="STRING" id="2340.JV46_19920"/>
<protein>
    <recommendedName>
        <fullName evidence="3">methylated-DNA--[protein]-cysteine S-methyltransferase</fullName>
        <ecNumber evidence="3">2.1.1.63</ecNumber>
    </recommendedName>
</protein>
<dbReference type="RefSeq" id="WP_043115549.1">
    <property type="nucleotide sequence ID" value="NZ_JRAA01000001.1"/>
</dbReference>
<dbReference type="GO" id="GO:0003700">
    <property type="term" value="F:DNA-binding transcription factor activity"/>
    <property type="evidence" value="ECO:0007669"/>
    <property type="project" value="InterPro"/>
</dbReference>
<feature type="binding site" evidence="13">
    <location>
        <position position="35"/>
    </location>
    <ligand>
        <name>Zn(2+)</name>
        <dbReference type="ChEBI" id="CHEBI:29105"/>
    </ligand>
</feature>
<dbReference type="EC" id="2.1.1.63" evidence="3"/>
<gene>
    <name evidence="15" type="ORF">JV46_19920</name>
</gene>
<keyword evidence="4 15" id="KW-0489">Methyltransferase</keyword>
<dbReference type="SUPFAM" id="SSF53155">
    <property type="entry name" value="Methylated DNA-protein cysteine methyltransferase domain"/>
    <property type="match status" value="1"/>
</dbReference>
<dbReference type="PROSITE" id="PS01124">
    <property type="entry name" value="HTH_ARAC_FAMILY_2"/>
    <property type="match status" value="1"/>
</dbReference>
<dbReference type="AlphaFoldDB" id="A0A0B0H9Y7"/>
<feature type="domain" description="HTH araC/xylS-type" evidence="14">
    <location>
        <begin position="82"/>
        <end position="179"/>
    </location>
</feature>
<evidence type="ECO:0000256" key="6">
    <source>
        <dbReference type="ARBA" id="ARBA00022763"/>
    </source>
</evidence>
<keyword evidence="5 15" id="KW-0808">Transferase</keyword>
<sequence>MSMPSEEEMRTAVSTRDKASDGGFFYGVITTGVFCKPSCTSRPALPENLRFFPSAESAIVAGFRPCKRCRPTADNPQLTRLVDIARYIESHAEERLTLAQLADQAELSPSRLQRIFKQAFGVSPKAYQDAIRMRKFKKSLKEGATVTDAIYSSGFGSISRVYGEATRNIGMTPKAYRVGGSGETITYACRETALGLMLMAATVKGICSVQFGENEETFLTKLQEEFPKAEFEASSSQNSPELDAWMNLLGMNISQGTPRPDLPLDLRGTAFQMRVWQFLLGIREGDVLSYSEVAAQIGKPKAFRAVASACAANRVGVLIPCHRVIRGDGGHGGWRWGMERKRALLDSERKRRRG</sequence>
<dbReference type="eggNOG" id="COG0350">
    <property type="taxonomic scope" value="Bacteria"/>
</dbReference>
<dbReference type="GO" id="GO:0003908">
    <property type="term" value="F:methylated-DNA-[protein]-cysteine S-methyltransferase activity"/>
    <property type="evidence" value="ECO:0007669"/>
    <property type="project" value="UniProtKB-EC"/>
</dbReference>
<keyword evidence="13" id="KW-0479">Metal-binding</keyword>
<dbReference type="InterPro" id="IPR035451">
    <property type="entry name" value="Ada-like_dom_sf"/>
</dbReference>
<keyword evidence="16" id="KW-1185">Reference proteome</keyword>
<dbReference type="InterPro" id="IPR001497">
    <property type="entry name" value="MethylDNA_cys_MeTrfase_AS"/>
</dbReference>
<dbReference type="PIRSF" id="PIRSF000409">
    <property type="entry name" value="Ada"/>
    <property type="match status" value="1"/>
</dbReference>
<dbReference type="SUPFAM" id="SSF46689">
    <property type="entry name" value="Homeodomain-like"/>
    <property type="match status" value="1"/>
</dbReference>
<name>A0A0B0H9Y7_SOVGS</name>
<keyword evidence="10" id="KW-0234">DNA repair</keyword>
<dbReference type="NCBIfam" id="TIGR00589">
    <property type="entry name" value="ogt"/>
    <property type="match status" value="1"/>
</dbReference>
<accession>A0A0B0H9Y7</accession>
<evidence type="ECO:0000256" key="7">
    <source>
        <dbReference type="ARBA" id="ARBA00023015"/>
    </source>
</evidence>
<evidence type="ECO:0000256" key="9">
    <source>
        <dbReference type="ARBA" id="ARBA00023163"/>
    </source>
</evidence>
<comment type="catalytic activity">
    <reaction evidence="1">
        <text>a 4-O-methyl-thymidine in DNA + L-cysteinyl-[protein] = a thymidine in DNA + S-methyl-L-cysteinyl-[protein]</text>
        <dbReference type="Rhea" id="RHEA:53428"/>
        <dbReference type="Rhea" id="RHEA-COMP:10131"/>
        <dbReference type="Rhea" id="RHEA-COMP:10132"/>
        <dbReference type="Rhea" id="RHEA-COMP:13555"/>
        <dbReference type="Rhea" id="RHEA-COMP:13556"/>
        <dbReference type="ChEBI" id="CHEBI:29950"/>
        <dbReference type="ChEBI" id="CHEBI:82612"/>
        <dbReference type="ChEBI" id="CHEBI:137386"/>
        <dbReference type="ChEBI" id="CHEBI:137387"/>
        <dbReference type="EC" id="2.1.1.63"/>
    </reaction>
</comment>
<dbReference type="Pfam" id="PF02805">
    <property type="entry name" value="Ada_Zn_binding"/>
    <property type="match status" value="1"/>
</dbReference>
<dbReference type="InterPro" id="IPR004026">
    <property type="entry name" value="Ada_DNA_repair_Zn-bd"/>
</dbReference>
<keyword evidence="6" id="KW-0227">DNA damage</keyword>
<dbReference type="NCBIfam" id="NF011964">
    <property type="entry name" value="PRK15435.1"/>
    <property type="match status" value="1"/>
</dbReference>
<dbReference type="InterPro" id="IPR036631">
    <property type="entry name" value="MGMT_N_sf"/>
</dbReference>
<dbReference type="SMART" id="SM00342">
    <property type="entry name" value="HTH_ARAC"/>
    <property type="match status" value="1"/>
</dbReference>
<dbReference type="InterPro" id="IPR036388">
    <property type="entry name" value="WH-like_DNA-bd_sf"/>
</dbReference>
<dbReference type="InterPro" id="IPR016221">
    <property type="entry name" value="Bifunct_regulatory_prot_Ada"/>
</dbReference>
<evidence type="ECO:0000256" key="4">
    <source>
        <dbReference type="ARBA" id="ARBA00022603"/>
    </source>
</evidence>
<evidence type="ECO:0000313" key="16">
    <source>
        <dbReference type="Proteomes" id="UP000030856"/>
    </source>
</evidence>
<reference evidence="15 16" key="1">
    <citation type="journal article" date="2014" name="BMC Genomics">
        <title>The genome of the intracellular bacterium of the coastal bivalve, Solemya velum: a blueprint for thriving in and out of symbiosis.</title>
        <authorList>
            <person name="Dmytrenko O."/>
            <person name="Russell S.L."/>
            <person name="Loo W.T."/>
            <person name="Fontanez K.M."/>
            <person name="Liao L."/>
            <person name="Roeselers G."/>
            <person name="Sharma R."/>
            <person name="Stewart F.J."/>
            <person name="Newton I.L."/>
            <person name="Woyke T."/>
            <person name="Wu D."/>
            <person name="Lang J.M."/>
            <person name="Eisen J.A."/>
            <person name="Cavanaugh C.M."/>
        </authorList>
    </citation>
    <scope>NUCLEOTIDE SEQUENCE [LARGE SCALE GENOMIC DNA]</scope>
    <source>
        <strain evidence="15 16">WH</strain>
    </source>
</reference>
<evidence type="ECO:0000256" key="1">
    <source>
        <dbReference type="ARBA" id="ARBA00001286"/>
    </source>
</evidence>
<dbReference type="InterPro" id="IPR014048">
    <property type="entry name" value="MethylDNA_cys_MeTrfase_DNA-bd"/>
</dbReference>
<evidence type="ECO:0000259" key="14">
    <source>
        <dbReference type="PROSITE" id="PS01124"/>
    </source>
</evidence>
<dbReference type="Pfam" id="PF12833">
    <property type="entry name" value="HTH_18"/>
    <property type="match status" value="1"/>
</dbReference>
<proteinExistence type="inferred from homology"/>
<dbReference type="PANTHER" id="PTHR10815:SF14">
    <property type="entry name" value="BIFUNCTIONAL TRANSCRIPTIONAL ACTIVATOR_DNA REPAIR ENZYME ADA"/>
    <property type="match status" value="1"/>
</dbReference>
<feature type="active site" description="Nucleophile; methyl group acceptor from either O6-methylguanine or O4-methylthymine" evidence="12">
    <location>
        <position position="321"/>
    </location>
</feature>
<dbReference type="PANTHER" id="PTHR10815">
    <property type="entry name" value="METHYLATED-DNA--PROTEIN-CYSTEINE METHYLTRANSFERASE"/>
    <property type="match status" value="1"/>
</dbReference>
<evidence type="ECO:0000256" key="10">
    <source>
        <dbReference type="ARBA" id="ARBA00023204"/>
    </source>
</evidence>
<dbReference type="GO" id="GO:0032259">
    <property type="term" value="P:methylation"/>
    <property type="evidence" value="ECO:0007669"/>
    <property type="project" value="UniProtKB-KW"/>
</dbReference>
<feature type="binding site" evidence="13">
    <location>
        <position position="69"/>
    </location>
    <ligand>
        <name>Zn(2+)</name>
        <dbReference type="ChEBI" id="CHEBI:29105"/>
    </ligand>
</feature>
<keyword evidence="8" id="KW-0010">Activator</keyword>
<dbReference type="Gene3D" id="3.40.10.10">
    <property type="entry name" value="DNA Methylphosphotriester Repair Domain"/>
    <property type="match status" value="1"/>
</dbReference>
<comment type="cofactor">
    <cofactor evidence="13">
        <name>Zn(2+)</name>
        <dbReference type="ChEBI" id="CHEBI:29105"/>
    </cofactor>
    <text evidence="13">Binds 1 zinc ion per subunit.</text>
</comment>
<evidence type="ECO:0000256" key="13">
    <source>
        <dbReference type="PIRSR" id="PIRSR000409-3"/>
    </source>
</evidence>
<comment type="similarity">
    <text evidence="2">Belongs to the MGMT family.</text>
</comment>
<dbReference type="SUPFAM" id="SSF46767">
    <property type="entry name" value="Methylated DNA-protein cysteine methyltransferase, C-terminal domain"/>
    <property type="match status" value="1"/>
</dbReference>
<dbReference type="Pfam" id="PF01035">
    <property type="entry name" value="DNA_binding_1"/>
    <property type="match status" value="1"/>
</dbReference>